<evidence type="ECO:0000256" key="10">
    <source>
        <dbReference type="ARBA" id="ARBA00047630"/>
    </source>
</evidence>
<dbReference type="CDD" id="cd00611">
    <property type="entry name" value="PSAT_like"/>
    <property type="match status" value="1"/>
</dbReference>
<reference evidence="13 14" key="1">
    <citation type="submission" date="2023-10" db="EMBL/GenBank/DDBJ databases">
        <authorList>
            <person name="Maclean D."/>
            <person name="Macfadyen A."/>
        </authorList>
    </citation>
    <scope>NUCLEOTIDE SEQUENCE [LARGE SCALE GENOMIC DNA]</scope>
</reference>
<dbReference type="Gene3D" id="3.90.1150.10">
    <property type="entry name" value="Aspartate Aminotransferase, domain 1"/>
    <property type="match status" value="1"/>
</dbReference>
<dbReference type="PIRSF" id="PIRSF000525">
    <property type="entry name" value="SerC"/>
    <property type="match status" value="1"/>
</dbReference>
<keyword evidence="7" id="KW-0808">Transferase</keyword>
<dbReference type="FunFam" id="3.40.640.10:FF:000010">
    <property type="entry name" value="Phosphoserine aminotransferase"/>
    <property type="match status" value="1"/>
</dbReference>
<dbReference type="EC" id="2.6.1.52" evidence="4"/>
<dbReference type="PANTHER" id="PTHR43247:SF1">
    <property type="entry name" value="PHOSPHOSERINE AMINOTRANSFERASE"/>
    <property type="match status" value="1"/>
</dbReference>
<dbReference type="Pfam" id="PF00266">
    <property type="entry name" value="Aminotran_5"/>
    <property type="match status" value="1"/>
</dbReference>
<dbReference type="AlphaFoldDB" id="A0AAV1I5F8"/>
<comment type="pathway">
    <text evidence="2">Amino-acid biosynthesis; L-serine biosynthesis; L-serine from 3-phospho-D-glycerate: step 2/3.</text>
</comment>
<dbReference type="NCBIfam" id="TIGR01364">
    <property type="entry name" value="serC_1"/>
    <property type="match status" value="1"/>
</dbReference>
<feature type="domain" description="Aminotransferase class V" evidence="12">
    <location>
        <begin position="67"/>
        <end position="407"/>
    </location>
</feature>
<evidence type="ECO:0000256" key="7">
    <source>
        <dbReference type="ARBA" id="ARBA00022679"/>
    </source>
</evidence>
<organism evidence="13 14">
    <name type="scientific">Coccomyxa viridis</name>
    <dbReference type="NCBI Taxonomy" id="1274662"/>
    <lineage>
        <taxon>Eukaryota</taxon>
        <taxon>Viridiplantae</taxon>
        <taxon>Chlorophyta</taxon>
        <taxon>core chlorophytes</taxon>
        <taxon>Trebouxiophyceae</taxon>
        <taxon>Trebouxiophyceae incertae sedis</taxon>
        <taxon>Coccomyxaceae</taxon>
        <taxon>Coccomyxa</taxon>
    </lineage>
</organism>
<dbReference type="FunFam" id="3.90.1150.10:FF:000006">
    <property type="entry name" value="Phosphoserine aminotransferase"/>
    <property type="match status" value="1"/>
</dbReference>
<comment type="catalytic activity">
    <reaction evidence="10">
        <text>4-(phosphooxy)-L-threonine + 2-oxoglutarate = (R)-3-hydroxy-2-oxo-4-phosphooxybutanoate + L-glutamate</text>
        <dbReference type="Rhea" id="RHEA:16573"/>
        <dbReference type="ChEBI" id="CHEBI:16810"/>
        <dbReference type="ChEBI" id="CHEBI:29985"/>
        <dbReference type="ChEBI" id="CHEBI:58452"/>
        <dbReference type="ChEBI" id="CHEBI:58538"/>
        <dbReference type="EC" id="2.6.1.52"/>
    </reaction>
</comment>
<name>A0AAV1I5F8_9CHLO</name>
<dbReference type="GO" id="GO:0030170">
    <property type="term" value="F:pyridoxal phosphate binding"/>
    <property type="evidence" value="ECO:0007669"/>
    <property type="project" value="TreeGrafter"/>
</dbReference>
<dbReference type="Gene3D" id="3.40.640.10">
    <property type="entry name" value="Type I PLP-dependent aspartate aminotransferase-like (Major domain)"/>
    <property type="match status" value="1"/>
</dbReference>
<proteinExistence type="inferred from homology"/>
<evidence type="ECO:0000256" key="8">
    <source>
        <dbReference type="ARBA" id="ARBA00022898"/>
    </source>
</evidence>
<dbReference type="PANTHER" id="PTHR43247">
    <property type="entry name" value="PHOSPHOSERINE AMINOTRANSFERASE"/>
    <property type="match status" value="1"/>
</dbReference>
<accession>A0AAV1I5F8</accession>
<dbReference type="Proteomes" id="UP001314263">
    <property type="component" value="Unassembled WGS sequence"/>
</dbReference>
<sequence>MPVSCLTGRHVLNSIVHSRQQSQNPSAVLPRTSQSLRRSTALIVTRAAVMEAPAQGADLASGAHGRVFNFSAGPATLPVPVLEQTQADLINYQGSGMSVMEMSHRGPEFTRIIEEAEADLRKLMAIPDNYKVLFLQGGASQQFAAIPLNLTQPGATVDQVVTGSWSKKAAEEAAKFCNVNIVAKGDNKSVPERSTWQLTPDAAYVHYCDNETIQGVEFSEAPDVGDALLVADMSSNFCSKPVDVSKYALIYAGAQKNIGPAGVVVVIVREELVGKARPETPVTLDYKIMEGSLYNTPPCWSIYVCGLVFKHLLGCGGLEGVKANNDAKAKLVYEAIEASSGFYSSPVEPSVRSNMNIPFTIPADATLEKEFLSESSKKNMVQLKGHRSVGGMRASVYNSMPLEGAKALAAFMKDFQSRH</sequence>
<dbReference type="HAMAP" id="MF_00160">
    <property type="entry name" value="SerC_aminotrans_5"/>
    <property type="match status" value="1"/>
</dbReference>
<evidence type="ECO:0000256" key="11">
    <source>
        <dbReference type="ARBA" id="ARBA00049007"/>
    </source>
</evidence>
<evidence type="ECO:0000256" key="1">
    <source>
        <dbReference type="ARBA" id="ARBA00001933"/>
    </source>
</evidence>
<gene>
    <name evidence="13" type="primary">PSAT1</name>
    <name evidence="13" type="ORF">CVIRNUC_005150</name>
</gene>
<comment type="caution">
    <text evidence="13">The sequence shown here is derived from an EMBL/GenBank/DDBJ whole genome shotgun (WGS) entry which is preliminary data.</text>
</comment>
<dbReference type="NCBIfam" id="NF003764">
    <property type="entry name" value="PRK05355.1"/>
    <property type="match status" value="1"/>
</dbReference>
<evidence type="ECO:0000256" key="5">
    <source>
        <dbReference type="ARBA" id="ARBA00022576"/>
    </source>
</evidence>
<keyword evidence="8" id="KW-0663">Pyridoxal phosphate</keyword>
<comment type="cofactor">
    <cofactor evidence="1">
        <name>pyridoxal 5'-phosphate</name>
        <dbReference type="ChEBI" id="CHEBI:597326"/>
    </cofactor>
</comment>
<evidence type="ECO:0000256" key="3">
    <source>
        <dbReference type="ARBA" id="ARBA00006904"/>
    </source>
</evidence>
<evidence type="ECO:0000256" key="2">
    <source>
        <dbReference type="ARBA" id="ARBA00005099"/>
    </source>
</evidence>
<dbReference type="GO" id="GO:0009570">
    <property type="term" value="C:chloroplast stroma"/>
    <property type="evidence" value="ECO:0007669"/>
    <property type="project" value="TreeGrafter"/>
</dbReference>
<dbReference type="GO" id="GO:0006564">
    <property type="term" value="P:L-serine biosynthetic process"/>
    <property type="evidence" value="ECO:0007669"/>
    <property type="project" value="UniProtKB-KW"/>
</dbReference>
<evidence type="ECO:0000256" key="4">
    <source>
        <dbReference type="ARBA" id="ARBA00013030"/>
    </source>
</evidence>
<comment type="catalytic activity">
    <reaction evidence="11">
        <text>O-phospho-L-serine + 2-oxoglutarate = 3-phosphooxypyruvate + L-glutamate</text>
        <dbReference type="Rhea" id="RHEA:14329"/>
        <dbReference type="ChEBI" id="CHEBI:16810"/>
        <dbReference type="ChEBI" id="CHEBI:18110"/>
        <dbReference type="ChEBI" id="CHEBI:29985"/>
        <dbReference type="ChEBI" id="CHEBI:57524"/>
        <dbReference type="EC" id="2.6.1.52"/>
    </reaction>
</comment>
<dbReference type="InterPro" id="IPR015422">
    <property type="entry name" value="PyrdxlP-dep_Trfase_small"/>
</dbReference>
<dbReference type="GO" id="GO:0004648">
    <property type="term" value="F:O-phospho-L-serine:2-oxoglutarate aminotransferase activity"/>
    <property type="evidence" value="ECO:0007669"/>
    <property type="project" value="UniProtKB-EC"/>
</dbReference>
<dbReference type="SUPFAM" id="SSF53383">
    <property type="entry name" value="PLP-dependent transferases"/>
    <property type="match status" value="1"/>
</dbReference>
<dbReference type="InterPro" id="IPR015421">
    <property type="entry name" value="PyrdxlP-dep_Trfase_major"/>
</dbReference>
<evidence type="ECO:0000256" key="9">
    <source>
        <dbReference type="ARBA" id="ARBA00023299"/>
    </source>
</evidence>
<evidence type="ECO:0000259" key="12">
    <source>
        <dbReference type="Pfam" id="PF00266"/>
    </source>
</evidence>
<evidence type="ECO:0000313" key="13">
    <source>
        <dbReference type="EMBL" id="CAK0780717.1"/>
    </source>
</evidence>
<dbReference type="EMBL" id="CAUYUE010000006">
    <property type="protein sequence ID" value="CAK0780717.1"/>
    <property type="molecule type" value="Genomic_DNA"/>
</dbReference>
<keyword evidence="5 13" id="KW-0032">Aminotransferase</keyword>
<evidence type="ECO:0000256" key="6">
    <source>
        <dbReference type="ARBA" id="ARBA00022605"/>
    </source>
</evidence>
<dbReference type="InterPro" id="IPR022278">
    <property type="entry name" value="Pser_aminoTfrase"/>
</dbReference>
<protein>
    <recommendedName>
        <fullName evidence="4">phosphoserine transaminase</fullName>
        <ecNumber evidence="4">2.6.1.52</ecNumber>
    </recommendedName>
</protein>
<keyword evidence="14" id="KW-1185">Reference proteome</keyword>
<dbReference type="InterPro" id="IPR015424">
    <property type="entry name" value="PyrdxlP-dep_Trfase"/>
</dbReference>
<comment type="similarity">
    <text evidence="3">Belongs to the class-V pyridoxal-phosphate-dependent aminotransferase family. SerC subfamily.</text>
</comment>
<keyword evidence="6" id="KW-0028">Amino-acid biosynthesis</keyword>
<evidence type="ECO:0000313" key="14">
    <source>
        <dbReference type="Proteomes" id="UP001314263"/>
    </source>
</evidence>
<dbReference type="InterPro" id="IPR000192">
    <property type="entry name" value="Aminotrans_V_dom"/>
</dbReference>
<keyword evidence="9" id="KW-0718">Serine biosynthesis</keyword>